<dbReference type="Gene3D" id="3.30.420.10">
    <property type="entry name" value="Ribonuclease H-like superfamily/Ribonuclease H"/>
    <property type="match status" value="1"/>
</dbReference>
<dbReference type="PRINTS" id="PR00868">
    <property type="entry name" value="DNAPOLI"/>
</dbReference>
<feature type="domain" description="DNA-directed DNA polymerase family A palm" evidence="3">
    <location>
        <begin position="728"/>
        <end position="963"/>
    </location>
</feature>
<dbReference type="InterPro" id="IPR002562">
    <property type="entry name" value="3'-5'_exonuclease_dom"/>
</dbReference>
<dbReference type="Pfam" id="PF01612">
    <property type="entry name" value="DNA_pol_A_exo1"/>
    <property type="match status" value="1"/>
</dbReference>
<dbReference type="GO" id="GO:0003887">
    <property type="term" value="F:DNA-directed DNA polymerase activity"/>
    <property type="evidence" value="ECO:0007669"/>
    <property type="project" value="InterPro"/>
</dbReference>
<dbReference type="AlphaFoldDB" id="A0AAW1P9V6"/>
<dbReference type="GO" id="GO:0003677">
    <property type="term" value="F:DNA binding"/>
    <property type="evidence" value="ECO:0007669"/>
    <property type="project" value="InterPro"/>
</dbReference>
<dbReference type="EMBL" id="JALJOR010000013">
    <property type="protein sequence ID" value="KAK9806725.1"/>
    <property type="molecule type" value="Genomic_DNA"/>
</dbReference>
<dbReference type="InterPro" id="IPR002298">
    <property type="entry name" value="DNA_polymerase_A"/>
</dbReference>
<dbReference type="InterPro" id="IPR043502">
    <property type="entry name" value="DNA/RNA_pol_sf"/>
</dbReference>
<dbReference type="GO" id="GO:0008408">
    <property type="term" value="F:3'-5' exonuclease activity"/>
    <property type="evidence" value="ECO:0007669"/>
    <property type="project" value="InterPro"/>
</dbReference>
<accession>A0AAW1P9V6</accession>
<dbReference type="FunFam" id="3.30.420.10:FF:000051">
    <property type="entry name" value="DNA polymerase I"/>
    <property type="match status" value="1"/>
</dbReference>
<dbReference type="CDD" id="cd08640">
    <property type="entry name" value="DNA_pol_A_plastid_like"/>
    <property type="match status" value="1"/>
</dbReference>
<reference evidence="4 5" key="1">
    <citation type="journal article" date="2024" name="Nat. Commun.">
        <title>Phylogenomics reveals the evolutionary origins of lichenization in chlorophyte algae.</title>
        <authorList>
            <person name="Puginier C."/>
            <person name="Libourel C."/>
            <person name="Otte J."/>
            <person name="Skaloud P."/>
            <person name="Haon M."/>
            <person name="Grisel S."/>
            <person name="Petersen M."/>
            <person name="Berrin J.G."/>
            <person name="Delaux P.M."/>
            <person name="Dal Grande F."/>
            <person name="Keller J."/>
        </authorList>
    </citation>
    <scope>NUCLEOTIDE SEQUENCE [LARGE SCALE GENOMIC DNA]</scope>
    <source>
        <strain evidence="4 5">SAG 2043</strain>
    </source>
</reference>
<dbReference type="InterPro" id="IPR012337">
    <property type="entry name" value="RNaseH-like_sf"/>
</dbReference>
<feature type="compositionally biased region" description="Low complexity" evidence="2">
    <location>
        <begin position="68"/>
        <end position="85"/>
    </location>
</feature>
<evidence type="ECO:0000313" key="4">
    <source>
        <dbReference type="EMBL" id="KAK9806725.1"/>
    </source>
</evidence>
<dbReference type="Proteomes" id="UP001489004">
    <property type="component" value="Unassembled WGS sequence"/>
</dbReference>
<evidence type="ECO:0000313" key="5">
    <source>
        <dbReference type="Proteomes" id="UP001489004"/>
    </source>
</evidence>
<dbReference type="GO" id="GO:0006261">
    <property type="term" value="P:DNA-templated DNA replication"/>
    <property type="evidence" value="ECO:0007669"/>
    <property type="project" value="InterPro"/>
</dbReference>
<dbReference type="GO" id="GO:0006302">
    <property type="term" value="P:double-strand break repair"/>
    <property type="evidence" value="ECO:0007669"/>
    <property type="project" value="TreeGrafter"/>
</dbReference>
<dbReference type="SUPFAM" id="SSF53098">
    <property type="entry name" value="Ribonuclease H-like"/>
    <property type="match status" value="1"/>
</dbReference>
<dbReference type="SUPFAM" id="SSF56672">
    <property type="entry name" value="DNA/RNA polymerases"/>
    <property type="match status" value="1"/>
</dbReference>
<proteinExistence type="predicted"/>
<dbReference type="SMART" id="SM00482">
    <property type="entry name" value="POLAc"/>
    <property type="match status" value="1"/>
</dbReference>
<dbReference type="PANTHER" id="PTHR10133">
    <property type="entry name" value="DNA POLYMERASE I"/>
    <property type="match status" value="1"/>
</dbReference>
<dbReference type="PANTHER" id="PTHR10133:SF27">
    <property type="entry name" value="DNA POLYMERASE NU"/>
    <property type="match status" value="1"/>
</dbReference>
<dbReference type="InterPro" id="IPR001098">
    <property type="entry name" value="DNA-dir_DNA_pol_A_palm_dom"/>
</dbReference>
<keyword evidence="5" id="KW-1185">Reference proteome</keyword>
<evidence type="ECO:0000256" key="2">
    <source>
        <dbReference type="SAM" id="MobiDB-lite"/>
    </source>
</evidence>
<organism evidence="4 5">
    <name type="scientific">[Myrmecia] bisecta</name>
    <dbReference type="NCBI Taxonomy" id="41462"/>
    <lineage>
        <taxon>Eukaryota</taxon>
        <taxon>Viridiplantae</taxon>
        <taxon>Chlorophyta</taxon>
        <taxon>core chlorophytes</taxon>
        <taxon>Trebouxiophyceae</taxon>
        <taxon>Trebouxiales</taxon>
        <taxon>Trebouxiaceae</taxon>
        <taxon>Myrmecia</taxon>
    </lineage>
</organism>
<name>A0AAW1P9V6_9CHLO</name>
<gene>
    <name evidence="4" type="ORF">WJX72_000669</name>
</gene>
<comment type="caution">
    <text evidence="4">The sequence shown here is derived from an EMBL/GenBank/DDBJ whole genome shotgun (WGS) entry which is preliminary data.</text>
</comment>
<dbReference type="Gene3D" id="3.30.70.370">
    <property type="match status" value="1"/>
</dbReference>
<sequence>MLRRLLLRGVRERRQPRSIGGFSVLGSWPSMSTAEPMLHEPPTSDSSLDAVISSPAVTEASAEDDSAADTLSSDSDSSVSSSSSSNGALPAARDASEPSLVPNDVFVVESVEEAERVCDMLCAMPPNTFFACDTEVSNIDVTKESAVGHGTVTCFSVYCGPDVHFGGQLAAGGVTQNQLWVDTLLDGKQPAKAAAIAAVFKRFFEDESLKKVWHNYGFDRHVLANAPTSISCRGFGGDTMHLARLWDASRARFTGTGYSLESLTSDKELMGAEMVDPRSKVSMKKIFGRAKLKKDGTPGKVIELPAIEVLQTDAMVRGDWINYSAYDAKATWELHQALVGKLGAMPCVMDRDVDRTKTAKVDGSAYTMLDMYHEYWRPFGELLTDMEKSGMMVDREHLRAAEKKALADQAEARERFTTWAAAKVPDAAHMNICSGPQIRQLLFPGVPNGKDPKKGSVEMERQFKIPNVGGFIEDGKKAAKKTRDITLWGVWGRNVPPRVKPELFTPAGWPASSGPVLRMLAGKPGAAKRKLLEMDGVDTSQASAEEVPLEALMEDDALPTDSLDADAAQDGAEEGAALISIPLDQQAKAKAKGKAKAEAEEPGEKHAEEWPVTEADIIKQNGAEEVRLEDLQAEASANGYGQLYAAFGGARAGLEACAAVDALCEYGAIDTLLSTFIVPLQGDQIATRDERGNHRIHCSLNINTETGRLSARRPNLQNQPALEKDRYKVRKAFTADAAAGKTLIVADYGQLELRLLAHMAGCRSMLDAFKAGGDFHSRTALGMYDHIQDAIKQGKCLLEWDGEHEGAPPPVPLLKDMFGSERRKAKVLNFSIAYGKTAHGLSKDWKVTVEEAQATVDRWYADRPEVLAWQKRQQHQATSLGYVTTLLGRRRQLPDAMQTGRGKGAARSHALRAAINTPIQGSAADVAAAAMVSIAMNEQLRKMGWVMLLQVHDEVIMEGPKETAEEAQQILINCMQQPFSGVNPLSVELLVDSNIADTWYEAK</sequence>
<feature type="region of interest" description="Disordered" evidence="2">
    <location>
        <begin position="21"/>
        <end position="96"/>
    </location>
</feature>
<dbReference type="InterPro" id="IPR036397">
    <property type="entry name" value="RNaseH_sf"/>
</dbReference>
<dbReference type="Gene3D" id="1.10.150.20">
    <property type="entry name" value="5' to 3' exonuclease, C-terminal subdomain"/>
    <property type="match status" value="1"/>
</dbReference>
<evidence type="ECO:0000256" key="1">
    <source>
        <dbReference type="ARBA" id="ARBA00022705"/>
    </source>
</evidence>
<keyword evidence="1" id="KW-0235">DNA replication</keyword>
<dbReference type="Pfam" id="PF00476">
    <property type="entry name" value="DNA_pol_A"/>
    <property type="match status" value="2"/>
</dbReference>
<evidence type="ECO:0000259" key="3">
    <source>
        <dbReference type="SMART" id="SM00482"/>
    </source>
</evidence>
<protein>
    <recommendedName>
        <fullName evidence="3">DNA-directed DNA polymerase family A palm domain-containing protein</fullName>
    </recommendedName>
</protein>